<organism evidence="15 16">
    <name type="scientific">Engystomops pustulosus</name>
    <name type="common">Tungara frog</name>
    <name type="synonym">Physalaemus pustulosus</name>
    <dbReference type="NCBI Taxonomy" id="76066"/>
    <lineage>
        <taxon>Eukaryota</taxon>
        <taxon>Metazoa</taxon>
        <taxon>Chordata</taxon>
        <taxon>Craniata</taxon>
        <taxon>Vertebrata</taxon>
        <taxon>Euteleostomi</taxon>
        <taxon>Amphibia</taxon>
        <taxon>Batrachia</taxon>
        <taxon>Anura</taxon>
        <taxon>Neobatrachia</taxon>
        <taxon>Hyloidea</taxon>
        <taxon>Leptodactylidae</taxon>
        <taxon>Leiuperinae</taxon>
        <taxon>Engystomops</taxon>
    </lineage>
</organism>
<sequence>MPYATRFMLSNIIFTNIFVFQAIREDSLSANLWLGAMYGNYVIVKSFPPPMKERYSQEWRILNLLTPLQHENIVCLLAAGSGTEGILKHHQLLVFQHYPEGSLKNYLTSRKTNWDTACGMAISLARGLAFLHSDRWNGGK</sequence>
<accession>A0AAV6YNW1</accession>
<keyword evidence="8" id="KW-0547">Nucleotide-binding</keyword>
<dbReference type="Proteomes" id="UP000824782">
    <property type="component" value="Unassembled WGS sequence"/>
</dbReference>
<dbReference type="EMBL" id="WNYA01037025">
    <property type="protein sequence ID" value="KAG8536867.1"/>
    <property type="molecule type" value="Genomic_DNA"/>
</dbReference>
<gene>
    <name evidence="15" type="ORF">GDO81_025525</name>
</gene>
<dbReference type="GO" id="GO:0005024">
    <property type="term" value="F:transforming growth factor beta receptor activity"/>
    <property type="evidence" value="ECO:0007669"/>
    <property type="project" value="TreeGrafter"/>
</dbReference>
<evidence type="ECO:0000256" key="4">
    <source>
        <dbReference type="ARBA" id="ARBA00022527"/>
    </source>
</evidence>
<dbReference type="Gene3D" id="1.10.510.10">
    <property type="entry name" value="Transferase(Phosphotransferase) domain 1"/>
    <property type="match status" value="1"/>
</dbReference>
<dbReference type="PROSITE" id="PS50011">
    <property type="entry name" value="PROTEIN_KINASE_DOM"/>
    <property type="match status" value="1"/>
</dbReference>
<dbReference type="Pfam" id="PF07714">
    <property type="entry name" value="PK_Tyr_Ser-Thr"/>
    <property type="match status" value="1"/>
</dbReference>
<keyword evidence="11" id="KW-1133">Transmembrane helix</keyword>
<evidence type="ECO:0000256" key="7">
    <source>
        <dbReference type="ARBA" id="ARBA00022729"/>
    </source>
</evidence>
<comment type="similarity">
    <text evidence="2">Belongs to the protein kinase superfamily. TKL Ser/Thr protein kinase family. TGFB receptor subfamily.</text>
</comment>
<keyword evidence="5" id="KW-0808">Transferase</keyword>
<dbReference type="PANTHER" id="PTHR23255">
    <property type="entry name" value="TRANSFORMING GROWTH FACTOR-BETA RECEPTOR TYPE I AND II"/>
    <property type="match status" value="1"/>
</dbReference>
<evidence type="ECO:0000256" key="11">
    <source>
        <dbReference type="ARBA" id="ARBA00022989"/>
    </source>
</evidence>
<evidence type="ECO:0000256" key="3">
    <source>
        <dbReference type="ARBA" id="ARBA00012401"/>
    </source>
</evidence>
<keyword evidence="4" id="KW-0723">Serine/threonine-protein kinase</keyword>
<evidence type="ECO:0000256" key="12">
    <source>
        <dbReference type="ARBA" id="ARBA00023136"/>
    </source>
</evidence>
<evidence type="ECO:0000256" key="8">
    <source>
        <dbReference type="ARBA" id="ARBA00022741"/>
    </source>
</evidence>
<evidence type="ECO:0000313" key="16">
    <source>
        <dbReference type="Proteomes" id="UP000824782"/>
    </source>
</evidence>
<keyword evidence="12" id="KW-0472">Membrane</keyword>
<evidence type="ECO:0000256" key="6">
    <source>
        <dbReference type="ARBA" id="ARBA00022692"/>
    </source>
</evidence>
<evidence type="ECO:0000313" key="15">
    <source>
        <dbReference type="EMBL" id="KAG8536867.1"/>
    </source>
</evidence>
<dbReference type="GO" id="GO:0005886">
    <property type="term" value="C:plasma membrane"/>
    <property type="evidence" value="ECO:0007669"/>
    <property type="project" value="TreeGrafter"/>
</dbReference>
<dbReference type="InterPro" id="IPR011009">
    <property type="entry name" value="Kinase-like_dom_sf"/>
</dbReference>
<evidence type="ECO:0000256" key="1">
    <source>
        <dbReference type="ARBA" id="ARBA00004479"/>
    </source>
</evidence>
<keyword evidence="7" id="KW-0732">Signal</keyword>
<evidence type="ECO:0000256" key="9">
    <source>
        <dbReference type="ARBA" id="ARBA00022777"/>
    </source>
</evidence>
<keyword evidence="16" id="KW-1185">Reference proteome</keyword>
<dbReference type="InterPro" id="IPR001245">
    <property type="entry name" value="Ser-Thr/Tyr_kinase_cat_dom"/>
</dbReference>
<dbReference type="GO" id="GO:0043235">
    <property type="term" value="C:receptor complex"/>
    <property type="evidence" value="ECO:0007669"/>
    <property type="project" value="TreeGrafter"/>
</dbReference>
<evidence type="ECO:0000256" key="5">
    <source>
        <dbReference type="ARBA" id="ARBA00022679"/>
    </source>
</evidence>
<reference evidence="15" key="1">
    <citation type="thesis" date="2020" institute="ProQuest LLC" country="789 East Eisenhower Parkway, Ann Arbor, MI, USA">
        <title>Comparative Genomics and Chromosome Evolution.</title>
        <authorList>
            <person name="Mudd A.B."/>
        </authorList>
    </citation>
    <scope>NUCLEOTIDE SEQUENCE</scope>
    <source>
        <strain evidence="15">237g6f4</strain>
        <tissue evidence="15">Blood</tissue>
    </source>
</reference>
<name>A0AAV6YNW1_ENGPU</name>
<keyword evidence="9" id="KW-0418">Kinase</keyword>
<dbReference type="EC" id="2.7.11.30" evidence="3"/>
<dbReference type="InterPro" id="IPR000719">
    <property type="entry name" value="Prot_kinase_dom"/>
</dbReference>
<comment type="caution">
    <text evidence="15">The sequence shown here is derived from an EMBL/GenBank/DDBJ whole genome shotgun (WGS) entry which is preliminary data.</text>
</comment>
<feature type="domain" description="Protein kinase" evidence="14">
    <location>
        <begin position="3"/>
        <end position="140"/>
    </location>
</feature>
<comment type="subcellular location">
    <subcellularLocation>
        <location evidence="1">Membrane</location>
        <topology evidence="1">Single-pass type I membrane protein</topology>
    </subcellularLocation>
</comment>
<evidence type="ECO:0000256" key="2">
    <source>
        <dbReference type="ARBA" id="ARBA00009605"/>
    </source>
</evidence>
<dbReference type="SUPFAM" id="SSF56112">
    <property type="entry name" value="Protein kinase-like (PK-like)"/>
    <property type="match status" value="1"/>
</dbReference>
<dbReference type="GO" id="GO:0005524">
    <property type="term" value="F:ATP binding"/>
    <property type="evidence" value="ECO:0007669"/>
    <property type="project" value="UniProtKB-KW"/>
</dbReference>
<keyword evidence="6" id="KW-0812">Transmembrane</keyword>
<dbReference type="AlphaFoldDB" id="A0AAV6YNW1"/>
<keyword evidence="13" id="KW-0675">Receptor</keyword>
<protein>
    <recommendedName>
        <fullName evidence="3">receptor protein serine/threonine kinase</fullName>
        <ecNumber evidence="3">2.7.11.30</ecNumber>
    </recommendedName>
</protein>
<evidence type="ECO:0000259" key="14">
    <source>
        <dbReference type="PROSITE" id="PS50011"/>
    </source>
</evidence>
<dbReference type="PANTHER" id="PTHR23255:SF49">
    <property type="entry name" value="ANTI-MUELLERIAN HORMONE TYPE-2 RECEPTOR"/>
    <property type="match status" value="1"/>
</dbReference>
<evidence type="ECO:0000256" key="10">
    <source>
        <dbReference type="ARBA" id="ARBA00022840"/>
    </source>
</evidence>
<keyword evidence="10" id="KW-0067">ATP-binding</keyword>
<dbReference type="GO" id="GO:0030509">
    <property type="term" value="P:BMP signaling pathway"/>
    <property type="evidence" value="ECO:0007669"/>
    <property type="project" value="TreeGrafter"/>
</dbReference>
<evidence type="ECO:0000256" key="13">
    <source>
        <dbReference type="ARBA" id="ARBA00023170"/>
    </source>
</evidence>
<dbReference type="InterPro" id="IPR000333">
    <property type="entry name" value="TGFB_receptor"/>
</dbReference>
<proteinExistence type="inferred from homology"/>